<dbReference type="EMBL" id="UINC01157251">
    <property type="protein sequence ID" value="SVD54126.1"/>
    <property type="molecule type" value="Genomic_DNA"/>
</dbReference>
<proteinExistence type="predicted"/>
<accession>A0A382W5M2</accession>
<gene>
    <name evidence="2" type="ORF">METZ01_LOCUS406980</name>
</gene>
<reference evidence="2" key="1">
    <citation type="submission" date="2018-05" db="EMBL/GenBank/DDBJ databases">
        <authorList>
            <person name="Lanie J.A."/>
            <person name="Ng W.-L."/>
            <person name="Kazmierczak K.M."/>
            <person name="Andrzejewski T.M."/>
            <person name="Davidsen T.M."/>
            <person name="Wayne K.J."/>
            <person name="Tettelin H."/>
            <person name="Glass J.I."/>
            <person name="Rusch D."/>
            <person name="Podicherti R."/>
            <person name="Tsui H.-C.T."/>
            <person name="Winkler M.E."/>
        </authorList>
    </citation>
    <scope>NUCLEOTIDE SEQUENCE</scope>
</reference>
<feature type="non-terminal residue" evidence="2">
    <location>
        <position position="71"/>
    </location>
</feature>
<dbReference type="AlphaFoldDB" id="A0A382W5M2"/>
<evidence type="ECO:0000256" key="1">
    <source>
        <dbReference type="SAM" id="MobiDB-lite"/>
    </source>
</evidence>
<sequence length="71" mass="7554">MAIPKITAPNIMPSTVPNPPVNTTPPITAAAIASNSFRFPLAASEVFTSNTWHAANMVAQKAVNMNKEIFT</sequence>
<feature type="region of interest" description="Disordered" evidence="1">
    <location>
        <begin position="1"/>
        <end position="22"/>
    </location>
</feature>
<name>A0A382W5M2_9ZZZZ</name>
<evidence type="ECO:0000313" key="2">
    <source>
        <dbReference type="EMBL" id="SVD54126.1"/>
    </source>
</evidence>
<organism evidence="2">
    <name type="scientific">marine metagenome</name>
    <dbReference type="NCBI Taxonomy" id="408172"/>
    <lineage>
        <taxon>unclassified sequences</taxon>
        <taxon>metagenomes</taxon>
        <taxon>ecological metagenomes</taxon>
    </lineage>
</organism>
<protein>
    <submittedName>
        <fullName evidence="2">Uncharacterized protein</fullName>
    </submittedName>
</protein>